<dbReference type="InterPro" id="IPR010998">
    <property type="entry name" value="Integrase_recombinase_N"/>
</dbReference>
<organism evidence="7 8">
    <name type="scientific">Arsenophonus nasoniae</name>
    <name type="common">son-killer infecting Nasonia vitripennis</name>
    <dbReference type="NCBI Taxonomy" id="638"/>
    <lineage>
        <taxon>Bacteria</taxon>
        <taxon>Pseudomonadati</taxon>
        <taxon>Pseudomonadota</taxon>
        <taxon>Gammaproteobacteria</taxon>
        <taxon>Enterobacterales</taxon>
        <taxon>Morganellaceae</taxon>
        <taxon>Arsenophonus</taxon>
    </lineage>
</organism>
<dbReference type="InterPro" id="IPR057084">
    <property type="entry name" value="Int_N"/>
</dbReference>
<dbReference type="PROSITE" id="PS51900">
    <property type="entry name" value="CB"/>
    <property type="match status" value="1"/>
</dbReference>
<keyword evidence="1" id="KW-0229">DNA integration</keyword>
<dbReference type="GO" id="GO:0003677">
    <property type="term" value="F:DNA binding"/>
    <property type="evidence" value="ECO:0007669"/>
    <property type="project" value="UniProtKB-UniRule"/>
</dbReference>
<dbReference type="Proteomes" id="UP001177597">
    <property type="component" value="Chromosome"/>
</dbReference>
<dbReference type="SUPFAM" id="SSF56349">
    <property type="entry name" value="DNA breaking-rejoining enzymes"/>
    <property type="match status" value="1"/>
</dbReference>
<evidence type="ECO:0000313" key="7">
    <source>
        <dbReference type="EMBL" id="WGL95601.1"/>
    </source>
</evidence>
<dbReference type="InterPro" id="IPR050090">
    <property type="entry name" value="Tyrosine_recombinase_XerCD"/>
</dbReference>
<dbReference type="EMBL" id="CP123498">
    <property type="protein sequence ID" value="WGL95601.1"/>
    <property type="molecule type" value="Genomic_DNA"/>
</dbReference>
<evidence type="ECO:0000256" key="3">
    <source>
        <dbReference type="ARBA" id="ARBA00023172"/>
    </source>
</evidence>
<dbReference type="PANTHER" id="PTHR30349:SF93">
    <property type="entry name" value="FELS-2 PROPHAGE PROTEIN"/>
    <property type="match status" value="1"/>
</dbReference>
<evidence type="ECO:0000256" key="4">
    <source>
        <dbReference type="PROSITE-ProRule" id="PRU01248"/>
    </source>
</evidence>
<dbReference type="Gene3D" id="1.10.150.130">
    <property type="match status" value="1"/>
</dbReference>
<evidence type="ECO:0000313" key="8">
    <source>
        <dbReference type="Proteomes" id="UP001177597"/>
    </source>
</evidence>
<name>A0AA95GAX3_9GAMM</name>
<dbReference type="InterPro" id="IPR044068">
    <property type="entry name" value="CB"/>
</dbReference>
<evidence type="ECO:0000259" key="6">
    <source>
        <dbReference type="PROSITE" id="PS51900"/>
    </source>
</evidence>
<sequence length="330" mass="37746">MTIKALEGGRYKVDIRPQGRTGRRVQRIFNKKADAIAFERNVMLTANNQEWKAHVRDYRPLSEIFKIWWNYKGRNLTWGNNRKATIKRIIKHMGDPAIYQMTTKFINTYRSDRLHNGIKASTINRELALLMGVFTTLKQLGEFPGNNPIKGIRRLKEKKAEMAYLTSNDIKKLLASVSGDYKRITILCLSTGARWGEATKLRAEHALYGRVTFTETKNGKHRTVPISDEAMKAIKTKESGLLFDVDYTVYRRILKEVKPDLPLGQAVHVLRHSFAAHFMMNGGNILTLQKIMGHASIQQTMVYAHLAPDYLKEAITFNPLQGDIHISSTM</sequence>
<gene>
    <name evidence="7" type="ORF">QE207_02960</name>
</gene>
<protein>
    <submittedName>
        <fullName evidence="7">Tyrosine-type recombinase/integrase</fullName>
    </submittedName>
</protein>
<dbReference type="PANTHER" id="PTHR30349">
    <property type="entry name" value="PHAGE INTEGRASE-RELATED"/>
    <property type="match status" value="1"/>
</dbReference>
<dbReference type="Pfam" id="PF24624">
    <property type="entry name" value="Int_N"/>
    <property type="match status" value="1"/>
</dbReference>
<evidence type="ECO:0000256" key="2">
    <source>
        <dbReference type="ARBA" id="ARBA00023125"/>
    </source>
</evidence>
<reference evidence="7" key="1">
    <citation type="submission" date="2023-04" db="EMBL/GenBank/DDBJ databases">
        <title>Genome dynamics across the evolutionary transition to endosymbiosis.</title>
        <authorList>
            <person name="Siozios S."/>
            <person name="Nadal-Jimenez P."/>
            <person name="Azagi T."/>
            <person name="Sprong H."/>
            <person name="Frost C.L."/>
            <person name="Parratt S.R."/>
            <person name="Taylor G."/>
            <person name="Brettell L."/>
            <person name="Lew K.C."/>
            <person name="Croft L."/>
            <person name="King K.C."/>
            <person name="Brockhurst M.A."/>
            <person name="Hypsa V."/>
            <person name="Novakova E."/>
            <person name="Darby A.C."/>
            <person name="Hurst G.D.D."/>
        </authorList>
    </citation>
    <scope>NUCLEOTIDE SEQUENCE</scope>
    <source>
        <strain evidence="7">AIh</strain>
    </source>
</reference>
<accession>A0AA95GAX3</accession>
<dbReference type="InterPro" id="IPR002104">
    <property type="entry name" value="Integrase_catalytic"/>
</dbReference>
<proteinExistence type="predicted"/>
<dbReference type="Gene3D" id="1.10.443.10">
    <property type="entry name" value="Intergrase catalytic core"/>
    <property type="match status" value="1"/>
</dbReference>
<feature type="domain" description="Tyr recombinase" evidence="5">
    <location>
        <begin position="160"/>
        <end position="316"/>
    </location>
</feature>
<dbReference type="RefSeq" id="WP_280629470.1">
    <property type="nucleotide sequence ID" value="NZ_CP123498.1"/>
</dbReference>
<keyword evidence="3" id="KW-0233">DNA recombination</keyword>
<dbReference type="GO" id="GO:0006310">
    <property type="term" value="P:DNA recombination"/>
    <property type="evidence" value="ECO:0007669"/>
    <property type="project" value="UniProtKB-KW"/>
</dbReference>
<feature type="domain" description="Core-binding (CB)" evidence="6">
    <location>
        <begin position="59"/>
        <end position="138"/>
    </location>
</feature>
<dbReference type="InterPro" id="IPR013762">
    <property type="entry name" value="Integrase-like_cat_sf"/>
</dbReference>
<dbReference type="PROSITE" id="PS51898">
    <property type="entry name" value="TYR_RECOMBINASE"/>
    <property type="match status" value="1"/>
</dbReference>
<dbReference type="GO" id="GO:0015074">
    <property type="term" value="P:DNA integration"/>
    <property type="evidence" value="ECO:0007669"/>
    <property type="project" value="UniProtKB-KW"/>
</dbReference>
<keyword evidence="2 4" id="KW-0238">DNA-binding</keyword>
<dbReference type="Pfam" id="PF00589">
    <property type="entry name" value="Phage_integrase"/>
    <property type="match status" value="1"/>
</dbReference>
<evidence type="ECO:0000256" key="1">
    <source>
        <dbReference type="ARBA" id="ARBA00022908"/>
    </source>
</evidence>
<dbReference type="InterPro" id="IPR011010">
    <property type="entry name" value="DNA_brk_join_enz"/>
</dbReference>
<dbReference type="CDD" id="cd00796">
    <property type="entry name" value="INT_Rci_Hp1_C"/>
    <property type="match status" value="1"/>
</dbReference>
<dbReference type="AlphaFoldDB" id="A0AA95GAX3"/>
<evidence type="ECO:0000259" key="5">
    <source>
        <dbReference type="PROSITE" id="PS51898"/>
    </source>
</evidence>